<comment type="caution">
    <text evidence="4">The sequence shown here is derived from an EMBL/GenBank/DDBJ whole genome shotgun (WGS) entry which is preliminary data.</text>
</comment>
<dbReference type="Pfam" id="PF07228">
    <property type="entry name" value="SpoIIE"/>
    <property type="match status" value="1"/>
</dbReference>
<evidence type="ECO:0000256" key="1">
    <source>
        <dbReference type="ARBA" id="ARBA00022801"/>
    </source>
</evidence>
<organism evidence="4 5">
    <name type="scientific">Glycomyces buryatensis</name>
    <dbReference type="NCBI Taxonomy" id="2570927"/>
    <lineage>
        <taxon>Bacteria</taxon>
        <taxon>Bacillati</taxon>
        <taxon>Actinomycetota</taxon>
        <taxon>Actinomycetes</taxon>
        <taxon>Glycomycetales</taxon>
        <taxon>Glycomycetaceae</taxon>
        <taxon>Glycomyces</taxon>
    </lineage>
</organism>
<reference evidence="5" key="1">
    <citation type="submission" date="2019-04" db="EMBL/GenBank/DDBJ databases">
        <title>Nocardioides xinjiangensis sp. nov.</title>
        <authorList>
            <person name="Liu S."/>
        </authorList>
    </citation>
    <scope>NUCLEOTIDE SEQUENCE [LARGE SCALE GENOMIC DNA]</scope>
    <source>
        <strain evidence="5">18</strain>
    </source>
</reference>
<proteinExistence type="predicted"/>
<dbReference type="GO" id="GO:0016791">
    <property type="term" value="F:phosphatase activity"/>
    <property type="evidence" value="ECO:0007669"/>
    <property type="project" value="TreeGrafter"/>
</dbReference>
<dbReference type="Proteomes" id="UP000308760">
    <property type="component" value="Unassembled WGS sequence"/>
</dbReference>
<keyword evidence="2" id="KW-0812">Transmembrane</keyword>
<evidence type="ECO:0000313" key="5">
    <source>
        <dbReference type="Proteomes" id="UP000308760"/>
    </source>
</evidence>
<evidence type="ECO:0000259" key="3">
    <source>
        <dbReference type="SMART" id="SM00331"/>
    </source>
</evidence>
<sequence>MRRLDPEDARLIPGTRLPIWVRLLPILLLIGSELFQISSPDRVHAGIAVAIVPVLSAFVLGPVWTGVIAVLSLLLVAAPIPLTEQFDGDDIVAVGVVCVTSVGIAWLRQRFEARLVTMQSVSEVAQLAVLPDLPERVSDLDCAGLYHSAQRGARIGGDLFDVRPSPYGARMILGDVQGHGLPAVSTAAVLLSTFHEAILDESDLEGVAARLERRILIDAEQGYIPELFASVLLVEFTADSRQMRLLSCGHPAPLLLRGDRVEELDLKPGPVLGLRLQPRERHGSSSMRFLREETLLAYSDGVIEARDKAGHFYPLADRLRGLVVPPSPRRLVEFVWEDVARFATRMDDDVSLLAIRRAGSRTDSSPERNGALSRMS</sequence>
<dbReference type="InterPro" id="IPR001932">
    <property type="entry name" value="PPM-type_phosphatase-like_dom"/>
</dbReference>
<protein>
    <submittedName>
        <fullName evidence="4">Serine/threonine-protein phosphatase</fullName>
    </submittedName>
</protein>
<gene>
    <name evidence="4" type="ORF">FAB82_15640</name>
</gene>
<dbReference type="Gene3D" id="3.60.40.10">
    <property type="entry name" value="PPM-type phosphatase domain"/>
    <property type="match status" value="1"/>
</dbReference>
<feature type="transmembrane region" description="Helical" evidence="2">
    <location>
        <begin position="91"/>
        <end position="108"/>
    </location>
</feature>
<keyword evidence="1" id="KW-0378">Hydrolase</keyword>
<dbReference type="EMBL" id="STGY01000057">
    <property type="protein sequence ID" value="THV40130.1"/>
    <property type="molecule type" value="Genomic_DNA"/>
</dbReference>
<feature type="transmembrane region" description="Helical" evidence="2">
    <location>
        <begin position="47"/>
        <end position="79"/>
    </location>
</feature>
<name>A0A4S8Q7L5_9ACTN</name>
<dbReference type="InterPro" id="IPR036457">
    <property type="entry name" value="PPM-type-like_dom_sf"/>
</dbReference>
<keyword evidence="2" id="KW-0472">Membrane</keyword>
<dbReference type="OrthoDB" id="3210173at2"/>
<reference evidence="4 5" key="2">
    <citation type="submission" date="2019-05" db="EMBL/GenBank/DDBJ databases">
        <title>Glycomyces buryatensis sp. nov.</title>
        <authorList>
            <person name="Nikitina E."/>
        </authorList>
    </citation>
    <scope>NUCLEOTIDE SEQUENCE [LARGE SCALE GENOMIC DNA]</scope>
    <source>
        <strain evidence="4 5">18</strain>
    </source>
</reference>
<accession>A0A4S8Q7L5</accession>
<evidence type="ECO:0000313" key="4">
    <source>
        <dbReference type="EMBL" id="THV40130.1"/>
    </source>
</evidence>
<dbReference type="SMART" id="SM00331">
    <property type="entry name" value="PP2C_SIG"/>
    <property type="match status" value="1"/>
</dbReference>
<dbReference type="InterPro" id="IPR052016">
    <property type="entry name" value="Bact_Sigma-Reg"/>
</dbReference>
<dbReference type="PANTHER" id="PTHR43156">
    <property type="entry name" value="STAGE II SPORULATION PROTEIN E-RELATED"/>
    <property type="match status" value="1"/>
</dbReference>
<feature type="domain" description="PPM-type phosphatase" evidence="3">
    <location>
        <begin position="140"/>
        <end position="357"/>
    </location>
</feature>
<evidence type="ECO:0000256" key="2">
    <source>
        <dbReference type="SAM" id="Phobius"/>
    </source>
</evidence>
<keyword evidence="2" id="KW-1133">Transmembrane helix</keyword>
<dbReference type="AlphaFoldDB" id="A0A4S8Q7L5"/>
<keyword evidence="5" id="KW-1185">Reference proteome</keyword>
<dbReference type="PANTHER" id="PTHR43156:SF2">
    <property type="entry name" value="STAGE II SPORULATION PROTEIN E"/>
    <property type="match status" value="1"/>
</dbReference>
<dbReference type="RefSeq" id="WP_136535475.1">
    <property type="nucleotide sequence ID" value="NZ_STGY01000057.1"/>
</dbReference>